<feature type="non-terminal residue" evidence="1">
    <location>
        <position position="102"/>
    </location>
</feature>
<reference evidence="1" key="1">
    <citation type="journal article" date="2021" name="Environ. Microbiol.">
        <title>Gene family expansions and transcriptome signatures uncover fungal adaptations to wood decay.</title>
        <authorList>
            <person name="Hage H."/>
            <person name="Miyauchi S."/>
            <person name="Viragh M."/>
            <person name="Drula E."/>
            <person name="Min B."/>
            <person name="Chaduli D."/>
            <person name="Navarro D."/>
            <person name="Favel A."/>
            <person name="Norest M."/>
            <person name="Lesage-Meessen L."/>
            <person name="Balint B."/>
            <person name="Merenyi Z."/>
            <person name="de Eugenio L."/>
            <person name="Morin E."/>
            <person name="Martinez A.T."/>
            <person name="Baldrian P."/>
            <person name="Stursova M."/>
            <person name="Martinez M.J."/>
            <person name="Novotny C."/>
            <person name="Magnuson J.K."/>
            <person name="Spatafora J.W."/>
            <person name="Maurice S."/>
            <person name="Pangilinan J."/>
            <person name="Andreopoulos W."/>
            <person name="LaButti K."/>
            <person name="Hundley H."/>
            <person name="Na H."/>
            <person name="Kuo A."/>
            <person name="Barry K."/>
            <person name="Lipzen A."/>
            <person name="Henrissat B."/>
            <person name="Riley R."/>
            <person name="Ahrendt S."/>
            <person name="Nagy L.G."/>
            <person name="Grigoriev I.V."/>
            <person name="Martin F."/>
            <person name="Rosso M.N."/>
        </authorList>
    </citation>
    <scope>NUCLEOTIDE SEQUENCE</scope>
    <source>
        <strain evidence="1">CBS 384.51</strain>
    </source>
</reference>
<protein>
    <submittedName>
        <fullName evidence="1">Uncharacterized protein</fullName>
    </submittedName>
</protein>
<proteinExistence type="predicted"/>
<keyword evidence="2" id="KW-1185">Reference proteome</keyword>
<organism evidence="1 2">
    <name type="scientific">Irpex rosettiformis</name>
    <dbReference type="NCBI Taxonomy" id="378272"/>
    <lineage>
        <taxon>Eukaryota</taxon>
        <taxon>Fungi</taxon>
        <taxon>Dikarya</taxon>
        <taxon>Basidiomycota</taxon>
        <taxon>Agaricomycotina</taxon>
        <taxon>Agaricomycetes</taxon>
        <taxon>Polyporales</taxon>
        <taxon>Irpicaceae</taxon>
        <taxon>Irpex</taxon>
    </lineage>
</organism>
<comment type="caution">
    <text evidence="1">The sequence shown here is derived from an EMBL/GenBank/DDBJ whole genome shotgun (WGS) entry which is preliminary data.</text>
</comment>
<dbReference type="Proteomes" id="UP001055072">
    <property type="component" value="Unassembled WGS sequence"/>
</dbReference>
<feature type="non-terminal residue" evidence="1">
    <location>
        <position position="1"/>
    </location>
</feature>
<dbReference type="EMBL" id="MU274993">
    <property type="protein sequence ID" value="KAI0083119.1"/>
    <property type="molecule type" value="Genomic_DNA"/>
</dbReference>
<gene>
    <name evidence="1" type="ORF">BDY19DRAFT_872672</name>
</gene>
<sequence length="102" mass="11677">IQRPLKHAIKKAAHRHVVEETLIKLRNGEPASSIKLDKSIGTLRDRSIEWMVKGYEAVNDVNFVRKAWKKCNGGNYNLSRESLTSFAIRDELNRLPQTDSAF</sequence>
<accession>A0ACB8TMD6</accession>
<evidence type="ECO:0000313" key="2">
    <source>
        <dbReference type="Proteomes" id="UP001055072"/>
    </source>
</evidence>
<name>A0ACB8TMD6_9APHY</name>
<evidence type="ECO:0000313" key="1">
    <source>
        <dbReference type="EMBL" id="KAI0083119.1"/>
    </source>
</evidence>